<keyword evidence="2 4" id="KW-0862">Zinc</keyword>
<dbReference type="SMART" id="SM00829">
    <property type="entry name" value="PKS_ER"/>
    <property type="match status" value="1"/>
</dbReference>
<evidence type="ECO:0000256" key="5">
    <source>
        <dbReference type="SAM" id="MobiDB-lite"/>
    </source>
</evidence>
<dbReference type="Gene3D" id="3.90.180.10">
    <property type="entry name" value="Medium-chain alcohol dehydrogenases, catalytic domain"/>
    <property type="match status" value="1"/>
</dbReference>
<protein>
    <submittedName>
        <fullName evidence="7">Alcohol dehydrogenase</fullName>
    </submittedName>
</protein>
<gene>
    <name evidence="7" type="ORF">RD110_11995</name>
</gene>
<dbReference type="STRING" id="1842727.RD110_11995"/>
<reference evidence="7 8" key="1">
    <citation type="submission" date="2017-01" db="EMBL/GenBank/DDBJ databases">
        <authorList>
            <person name="Mah S.A."/>
            <person name="Swanson W.J."/>
            <person name="Moy G.W."/>
            <person name="Vacquier V.D."/>
        </authorList>
    </citation>
    <scope>NUCLEOTIDE SEQUENCE [LARGE SCALE GENOMIC DNA]</scope>
    <source>
        <strain evidence="7 8">DCY110</strain>
    </source>
</reference>
<dbReference type="PANTHER" id="PTHR43401">
    <property type="entry name" value="L-THREONINE 3-DEHYDROGENASE"/>
    <property type="match status" value="1"/>
</dbReference>
<dbReference type="Pfam" id="PF08240">
    <property type="entry name" value="ADH_N"/>
    <property type="match status" value="1"/>
</dbReference>
<evidence type="ECO:0000256" key="1">
    <source>
        <dbReference type="ARBA" id="ARBA00022723"/>
    </source>
</evidence>
<dbReference type="InterPro" id="IPR020843">
    <property type="entry name" value="ER"/>
</dbReference>
<sequence length="355" mass="36785">MLSLRKIQPGHGLNLTETTPPPAPGPDEVLLRVLAAGVCGTDLHIDEWTTSYHFLASALPVTVGHEFSGELAQLGSDVQGLQPGQLVTVRPSVTCGVCAACSAGQPDGCVTRRGIGVTRDGGFAPWTLVPARNCVPIPMGVDPEVAAMTEPLTVSHEAVRTGGVSPGDRVLVLGPGNIGQGIALFARAAGASQVVVAGHGDAARLEVLRRMGFTDLIDFAETGMEAGLAPYLANDAGGPFDVVIEATGAAAVIAPALAALKPHGVLVITGIHAAPVPIDLTALVRRHQQLRGSYRAPESDWPVVVAFMQAHHALLRHMITHRLPLAEAYEGFALSRNKSATKVMVLPNGEAAACA</sequence>
<dbReference type="RefSeq" id="WP_076199710.1">
    <property type="nucleotide sequence ID" value="NZ_CP019236.1"/>
</dbReference>
<accession>A0A1P8JVX2</accession>
<dbReference type="InterPro" id="IPR013154">
    <property type="entry name" value="ADH-like_N"/>
</dbReference>
<evidence type="ECO:0000256" key="3">
    <source>
        <dbReference type="ARBA" id="ARBA00023002"/>
    </source>
</evidence>
<dbReference type="Pfam" id="PF00107">
    <property type="entry name" value="ADH_zinc_N"/>
    <property type="match status" value="1"/>
</dbReference>
<name>A0A1P8JVX2_9BURK</name>
<dbReference type="GO" id="GO:0008270">
    <property type="term" value="F:zinc ion binding"/>
    <property type="evidence" value="ECO:0007669"/>
    <property type="project" value="InterPro"/>
</dbReference>
<dbReference type="Gene3D" id="3.40.50.720">
    <property type="entry name" value="NAD(P)-binding Rossmann-like Domain"/>
    <property type="match status" value="1"/>
</dbReference>
<dbReference type="InterPro" id="IPR011032">
    <property type="entry name" value="GroES-like_sf"/>
</dbReference>
<dbReference type="KEGG" id="rhy:RD110_11995"/>
<dbReference type="PROSITE" id="PS00059">
    <property type="entry name" value="ADH_ZINC"/>
    <property type="match status" value="1"/>
</dbReference>
<comment type="cofactor">
    <cofactor evidence="4">
        <name>Zn(2+)</name>
        <dbReference type="ChEBI" id="CHEBI:29105"/>
    </cofactor>
</comment>
<dbReference type="AlphaFoldDB" id="A0A1P8JVX2"/>
<dbReference type="InterPro" id="IPR013149">
    <property type="entry name" value="ADH-like_C"/>
</dbReference>
<feature type="domain" description="Enoyl reductase (ER)" evidence="6">
    <location>
        <begin position="10"/>
        <end position="345"/>
    </location>
</feature>
<dbReference type="Proteomes" id="UP000186609">
    <property type="component" value="Chromosome"/>
</dbReference>
<evidence type="ECO:0000259" key="6">
    <source>
        <dbReference type="SMART" id="SM00829"/>
    </source>
</evidence>
<keyword evidence="3" id="KW-0560">Oxidoreductase</keyword>
<dbReference type="InterPro" id="IPR036291">
    <property type="entry name" value="NAD(P)-bd_dom_sf"/>
</dbReference>
<evidence type="ECO:0000313" key="8">
    <source>
        <dbReference type="Proteomes" id="UP000186609"/>
    </source>
</evidence>
<dbReference type="SUPFAM" id="SSF51735">
    <property type="entry name" value="NAD(P)-binding Rossmann-fold domains"/>
    <property type="match status" value="1"/>
</dbReference>
<evidence type="ECO:0000256" key="4">
    <source>
        <dbReference type="RuleBase" id="RU361277"/>
    </source>
</evidence>
<feature type="region of interest" description="Disordered" evidence="5">
    <location>
        <begin position="1"/>
        <end position="25"/>
    </location>
</feature>
<evidence type="ECO:0000256" key="2">
    <source>
        <dbReference type="ARBA" id="ARBA00022833"/>
    </source>
</evidence>
<proteinExistence type="inferred from homology"/>
<keyword evidence="8" id="KW-1185">Reference proteome</keyword>
<organism evidence="7 8">
    <name type="scientific">Rhodoferax koreensis</name>
    <dbReference type="NCBI Taxonomy" id="1842727"/>
    <lineage>
        <taxon>Bacteria</taxon>
        <taxon>Pseudomonadati</taxon>
        <taxon>Pseudomonadota</taxon>
        <taxon>Betaproteobacteria</taxon>
        <taxon>Burkholderiales</taxon>
        <taxon>Comamonadaceae</taxon>
        <taxon>Rhodoferax</taxon>
    </lineage>
</organism>
<dbReference type="InterPro" id="IPR050129">
    <property type="entry name" value="Zn_alcohol_dh"/>
</dbReference>
<evidence type="ECO:0000313" key="7">
    <source>
        <dbReference type="EMBL" id="APW37831.1"/>
    </source>
</evidence>
<dbReference type="GO" id="GO:0016616">
    <property type="term" value="F:oxidoreductase activity, acting on the CH-OH group of donors, NAD or NADP as acceptor"/>
    <property type="evidence" value="ECO:0007669"/>
    <property type="project" value="UniProtKB-ARBA"/>
</dbReference>
<dbReference type="OrthoDB" id="5484143at2"/>
<dbReference type="InterPro" id="IPR002328">
    <property type="entry name" value="ADH_Zn_CS"/>
</dbReference>
<dbReference type="EMBL" id="CP019236">
    <property type="protein sequence ID" value="APW37831.1"/>
    <property type="molecule type" value="Genomic_DNA"/>
</dbReference>
<dbReference type="PANTHER" id="PTHR43401:SF2">
    <property type="entry name" value="L-THREONINE 3-DEHYDROGENASE"/>
    <property type="match status" value="1"/>
</dbReference>
<comment type="similarity">
    <text evidence="4">Belongs to the zinc-containing alcohol dehydrogenase family.</text>
</comment>
<dbReference type="SUPFAM" id="SSF50129">
    <property type="entry name" value="GroES-like"/>
    <property type="match status" value="1"/>
</dbReference>
<keyword evidence="1 4" id="KW-0479">Metal-binding</keyword>